<accession>A0ABT3NGI7</accession>
<gene>
    <name evidence="1" type="ORF">OKC24_05770</name>
</gene>
<name>A0ABT3NGI7_9GAMM</name>
<comment type="caution">
    <text evidence="1">The sequence shown here is derived from an EMBL/GenBank/DDBJ whole genome shotgun (WGS) entry which is preliminary data.</text>
</comment>
<dbReference type="RefSeq" id="WP_165381088.1">
    <property type="nucleotide sequence ID" value="NZ_JAPEQW010000005.1"/>
</dbReference>
<dbReference type="Proteomes" id="UP001209682">
    <property type="component" value="Unassembled WGS sequence"/>
</dbReference>
<keyword evidence="2" id="KW-1185">Reference proteome</keyword>
<organism evidence="1 2">
    <name type="scientific">Acinetobacter entericus</name>
    <dbReference type="NCBI Taxonomy" id="2989714"/>
    <lineage>
        <taxon>Bacteria</taxon>
        <taxon>Pseudomonadati</taxon>
        <taxon>Pseudomonadota</taxon>
        <taxon>Gammaproteobacteria</taxon>
        <taxon>Moraxellales</taxon>
        <taxon>Moraxellaceae</taxon>
        <taxon>Acinetobacter</taxon>
    </lineage>
</organism>
<reference evidence="1 2" key="1">
    <citation type="submission" date="2022-11" db="EMBL/GenBank/DDBJ databases">
        <title>Acinetobacter entericus sp. nov., isolated from the gut of the plastic-eating larvae of the Coleoptera insect Zophobas atratus.</title>
        <authorList>
            <person name="Dong X."/>
            <person name="Yang Y."/>
        </authorList>
    </citation>
    <scope>NUCLEOTIDE SEQUENCE [LARGE SCALE GENOMIC DNA]</scope>
    <source>
        <strain evidence="1 2">BIT-DXN8</strain>
    </source>
</reference>
<evidence type="ECO:0000313" key="2">
    <source>
        <dbReference type="Proteomes" id="UP001209682"/>
    </source>
</evidence>
<protein>
    <submittedName>
        <fullName evidence="1">Uncharacterized protein</fullName>
    </submittedName>
</protein>
<proteinExistence type="predicted"/>
<evidence type="ECO:0000313" key="1">
    <source>
        <dbReference type="EMBL" id="MCW8038677.1"/>
    </source>
</evidence>
<dbReference type="EMBL" id="JAPEQW010000005">
    <property type="protein sequence ID" value="MCW8038677.1"/>
    <property type="molecule type" value="Genomic_DNA"/>
</dbReference>
<sequence>MKDDHEVPYLKQLLPLRRHTAAQILNFRPKPAQNAHNLCILPYNLAR</sequence>